<feature type="region of interest" description="Disordered" evidence="1">
    <location>
        <begin position="1"/>
        <end position="20"/>
    </location>
</feature>
<evidence type="ECO:0000313" key="2">
    <source>
        <dbReference type="EMBL" id="KXS16883.1"/>
    </source>
</evidence>
<keyword evidence="3" id="KW-1185">Reference proteome</keyword>
<reference evidence="2 3" key="1">
    <citation type="journal article" date="2015" name="Genome Biol. Evol.">
        <title>Phylogenomic analyses indicate that early fungi evolved digesting cell walls of algal ancestors of land plants.</title>
        <authorList>
            <person name="Chang Y."/>
            <person name="Wang S."/>
            <person name="Sekimoto S."/>
            <person name="Aerts A.L."/>
            <person name="Choi C."/>
            <person name="Clum A."/>
            <person name="LaButti K.M."/>
            <person name="Lindquist E.A."/>
            <person name="Yee Ngan C."/>
            <person name="Ohm R.A."/>
            <person name="Salamov A.A."/>
            <person name="Grigoriev I.V."/>
            <person name="Spatafora J.W."/>
            <person name="Berbee M.L."/>
        </authorList>
    </citation>
    <scope>NUCLEOTIDE SEQUENCE [LARGE SCALE GENOMIC DNA]</scope>
    <source>
        <strain evidence="2 3">JEL478</strain>
    </source>
</reference>
<name>A0A139AK48_GONPJ</name>
<accession>A0A139AK48</accession>
<evidence type="ECO:0000313" key="3">
    <source>
        <dbReference type="Proteomes" id="UP000070544"/>
    </source>
</evidence>
<gene>
    <name evidence="2" type="ORF">M427DRAFT_154263</name>
</gene>
<feature type="non-terminal residue" evidence="2">
    <location>
        <position position="274"/>
    </location>
</feature>
<dbReference type="EMBL" id="KQ965750">
    <property type="protein sequence ID" value="KXS16883.1"/>
    <property type="molecule type" value="Genomic_DNA"/>
</dbReference>
<dbReference type="Proteomes" id="UP000070544">
    <property type="component" value="Unassembled WGS sequence"/>
</dbReference>
<protein>
    <submittedName>
        <fullName evidence="2">Uncharacterized protein</fullName>
    </submittedName>
</protein>
<organism evidence="2 3">
    <name type="scientific">Gonapodya prolifera (strain JEL478)</name>
    <name type="common">Monoblepharis prolifera</name>
    <dbReference type="NCBI Taxonomy" id="1344416"/>
    <lineage>
        <taxon>Eukaryota</taxon>
        <taxon>Fungi</taxon>
        <taxon>Fungi incertae sedis</taxon>
        <taxon>Chytridiomycota</taxon>
        <taxon>Chytridiomycota incertae sedis</taxon>
        <taxon>Monoblepharidomycetes</taxon>
        <taxon>Monoblepharidales</taxon>
        <taxon>Gonapodyaceae</taxon>
        <taxon>Gonapodya</taxon>
    </lineage>
</organism>
<proteinExistence type="predicted"/>
<dbReference type="AlphaFoldDB" id="A0A139AK48"/>
<sequence>MGLLKRPRPDGAQIGEGITARNPNPTLLALLSSTDTDRMSRRADHFQRISSVPLPLQKVTSMAVAAASREEMEKAWEAYTAVIDRHNEGLTSLHDSREDFTLLARAFSSTFPNDKPEDVNQCVVMVRRVIADIRTIFRRYSRHLVSSTIPRASELTTLILAIRRTVRPIPDDKNPHLDDVASFLLELEECDGLPSLQTANTIIGVLVCSLGKDVSERLASEGLALVAHIVDVKMPEWCHRPNDTTLDLILDFARRTMSQSISYLASSDAKSNNG</sequence>
<evidence type="ECO:0000256" key="1">
    <source>
        <dbReference type="SAM" id="MobiDB-lite"/>
    </source>
</evidence>